<proteinExistence type="predicted"/>
<feature type="transmembrane region" description="Helical" evidence="7">
    <location>
        <begin position="428"/>
        <end position="451"/>
    </location>
</feature>
<reference evidence="9 10" key="1">
    <citation type="journal article" date="2014" name="Int. J. Syst. Evol. Microbiol.">
        <title>Complete genome sequence of Corynebacterium casei LMG S-19264T (=DSM 44701T), isolated from a smear-ripened cheese.</title>
        <authorList>
            <consortium name="US DOE Joint Genome Institute (JGI-PGF)"/>
            <person name="Walter F."/>
            <person name="Albersmeier A."/>
            <person name="Kalinowski J."/>
            <person name="Ruckert C."/>
        </authorList>
    </citation>
    <scope>NUCLEOTIDE SEQUENCE [LARGE SCALE GENOMIC DNA]</scope>
    <source>
        <strain evidence="9 10">CCM 8669</strain>
    </source>
</reference>
<feature type="transmembrane region" description="Helical" evidence="7">
    <location>
        <begin position="227"/>
        <end position="246"/>
    </location>
</feature>
<dbReference type="SUPFAM" id="SSF103473">
    <property type="entry name" value="MFS general substrate transporter"/>
    <property type="match status" value="1"/>
</dbReference>
<gene>
    <name evidence="9" type="primary">fucP</name>
    <name evidence="9" type="ORF">GCM10007359_19600</name>
</gene>
<name>A0A917IWA6_9MICC</name>
<evidence type="ECO:0000256" key="7">
    <source>
        <dbReference type="SAM" id="Phobius"/>
    </source>
</evidence>
<feature type="transmembrane region" description="Helical" evidence="7">
    <location>
        <begin position="131"/>
        <end position="150"/>
    </location>
</feature>
<feature type="region of interest" description="Disordered" evidence="6">
    <location>
        <begin position="1"/>
        <end position="24"/>
    </location>
</feature>
<dbReference type="AlphaFoldDB" id="A0A917IWA6"/>
<dbReference type="PANTHER" id="PTHR43702:SF11">
    <property type="entry name" value="L-FUCOSE-PROTON SYMPORTER"/>
    <property type="match status" value="1"/>
</dbReference>
<keyword evidence="3 7" id="KW-0812">Transmembrane</keyword>
<keyword evidence="2" id="KW-1003">Cell membrane</keyword>
<feature type="domain" description="Major facilitator superfamily (MFS) profile" evidence="8">
    <location>
        <begin position="43"/>
        <end position="455"/>
    </location>
</feature>
<dbReference type="Gene3D" id="1.20.1250.20">
    <property type="entry name" value="MFS general substrate transporter like domains"/>
    <property type="match status" value="2"/>
</dbReference>
<feature type="transmembrane region" description="Helical" evidence="7">
    <location>
        <begin position="342"/>
        <end position="360"/>
    </location>
</feature>
<evidence type="ECO:0000256" key="2">
    <source>
        <dbReference type="ARBA" id="ARBA00022475"/>
    </source>
</evidence>
<dbReference type="PANTHER" id="PTHR43702">
    <property type="entry name" value="L-FUCOSE-PROTON SYMPORTER"/>
    <property type="match status" value="1"/>
</dbReference>
<evidence type="ECO:0000256" key="6">
    <source>
        <dbReference type="SAM" id="MobiDB-lite"/>
    </source>
</evidence>
<dbReference type="GO" id="GO:0015535">
    <property type="term" value="F:fucose:proton symporter activity"/>
    <property type="evidence" value="ECO:0007669"/>
    <property type="project" value="InterPro"/>
</dbReference>
<accession>A0A917IWA6</accession>
<feature type="transmembrane region" description="Helical" evidence="7">
    <location>
        <begin position="80"/>
        <end position="101"/>
    </location>
</feature>
<protein>
    <submittedName>
        <fullName evidence="9">MFS transporter</fullName>
    </submittedName>
</protein>
<organism evidence="9 10">
    <name type="scientific">Rothia aerolata</name>
    <dbReference type="NCBI Taxonomy" id="1812262"/>
    <lineage>
        <taxon>Bacteria</taxon>
        <taxon>Bacillati</taxon>
        <taxon>Actinomycetota</taxon>
        <taxon>Actinomycetes</taxon>
        <taxon>Micrococcales</taxon>
        <taxon>Micrococcaceae</taxon>
        <taxon>Rothia</taxon>
    </lineage>
</organism>
<evidence type="ECO:0000313" key="9">
    <source>
        <dbReference type="EMBL" id="GGH65903.1"/>
    </source>
</evidence>
<evidence type="ECO:0000259" key="8">
    <source>
        <dbReference type="PROSITE" id="PS50850"/>
    </source>
</evidence>
<feature type="transmembrane region" description="Helical" evidence="7">
    <location>
        <begin position="366"/>
        <end position="389"/>
    </location>
</feature>
<dbReference type="InterPro" id="IPR020846">
    <property type="entry name" value="MFS_dom"/>
</dbReference>
<feature type="transmembrane region" description="Helical" evidence="7">
    <location>
        <begin position="108"/>
        <end position="125"/>
    </location>
</feature>
<keyword evidence="5 7" id="KW-0472">Membrane</keyword>
<evidence type="ECO:0000256" key="5">
    <source>
        <dbReference type="ARBA" id="ARBA00023136"/>
    </source>
</evidence>
<dbReference type="PROSITE" id="PS50850">
    <property type="entry name" value="MFS"/>
    <property type="match status" value="1"/>
</dbReference>
<dbReference type="NCBIfam" id="TIGR00885">
    <property type="entry name" value="fucP"/>
    <property type="match status" value="1"/>
</dbReference>
<keyword evidence="4 7" id="KW-1133">Transmembrane helix</keyword>
<dbReference type="GO" id="GO:0005886">
    <property type="term" value="C:plasma membrane"/>
    <property type="evidence" value="ECO:0007669"/>
    <property type="project" value="UniProtKB-SubCell"/>
</dbReference>
<feature type="transmembrane region" description="Helical" evidence="7">
    <location>
        <begin position="41"/>
        <end position="60"/>
    </location>
</feature>
<dbReference type="InterPro" id="IPR036259">
    <property type="entry name" value="MFS_trans_sf"/>
</dbReference>
<dbReference type="Pfam" id="PF07690">
    <property type="entry name" value="MFS_1"/>
    <property type="match status" value="1"/>
</dbReference>
<evidence type="ECO:0000256" key="1">
    <source>
        <dbReference type="ARBA" id="ARBA00004429"/>
    </source>
</evidence>
<feature type="transmembrane region" description="Helical" evidence="7">
    <location>
        <begin position="401"/>
        <end position="422"/>
    </location>
</feature>
<feature type="transmembrane region" description="Helical" evidence="7">
    <location>
        <begin position="276"/>
        <end position="296"/>
    </location>
</feature>
<dbReference type="CDD" id="cd17394">
    <property type="entry name" value="MFS_FucP_like"/>
    <property type="match status" value="1"/>
</dbReference>
<evidence type="ECO:0000256" key="4">
    <source>
        <dbReference type="ARBA" id="ARBA00022989"/>
    </source>
</evidence>
<dbReference type="InterPro" id="IPR005275">
    <property type="entry name" value="Lfuc_symporter_FucP"/>
</dbReference>
<feature type="transmembrane region" description="Helical" evidence="7">
    <location>
        <begin position="316"/>
        <end position="335"/>
    </location>
</feature>
<dbReference type="InterPro" id="IPR050375">
    <property type="entry name" value="MFS_TsgA-like"/>
</dbReference>
<dbReference type="Proteomes" id="UP000600171">
    <property type="component" value="Unassembled WGS sequence"/>
</dbReference>
<comment type="caution">
    <text evidence="9">The sequence shown here is derived from an EMBL/GenBank/DDBJ whole genome shotgun (WGS) entry which is preliminary data.</text>
</comment>
<feature type="transmembrane region" description="Helical" evidence="7">
    <location>
        <begin position="171"/>
        <end position="194"/>
    </location>
</feature>
<evidence type="ECO:0000256" key="3">
    <source>
        <dbReference type="ARBA" id="ARBA00022692"/>
    </source>
</evidence>
<comment type="subcellular location">
    <subcellularLocation>
        <location evidence="1">Cell inner membrane</location>
        <topology evidence="1">Multi-pass membrane protein</topology>
    </subcellularLocation>
</comment>
<sequence>MKSQPVANHTPEDRGVPNTTRGLIKDPSRQLRNGYLTKTPLFQYILLSICFPMWGAAASLNDVLIAQFKHIFTLSDVATAFVQSAFYGGYFVIAIPASRVIRRFSYKAGLLIGLTIYILGCLLFFPASQAATYSVFLASLFAVAVGLSFLETSANTYSSMIGPKKTATLRLNISQTFTPLGFFSGALLGKYLIFTEGASLEDQLEGLDPVAAQRLTEELLQRTLEPYRWILTVLIVLVLLIAITQYPSSKPLDSTNHEKAAGLGETLGYLFKKKEFLSGIFAQFMYVGLQTALWSFTIRLALTLDDSINERTATNYLLWAYVAFFVGKFVANLLITKINEDLVLIIYSLIGVVALAYVVAVPNFTAVWAAVLASGLLGPGWATIYARTLDTIEDKRYTETGGAVIVMAIIGGAVIPVIQGLISDLTGSMSFSFIINIVCFAVMALYFWGLYRSSRKVRA</sequence>
<dbReference type="InterPro" id="IPR011701">
    <property type="entry name" value="MFS"/>
</dbReference>
<dbReference type="EMBL" id="BMDC01000004">
    <property type="protein sequence ID" value="GGH65903.1"/>
    <property type="molecule type" value="Genomic_DNA"/>
</dbReference>
<evidence type="ECO:0000313" key="10">
    <source>
        <dbReference type="Proteomes" id="UP000600171"/>
    </source>
</evidence>
<keyword evidence="10" id="KW-1185">Reference proteome</keyword>